<sequence>MDPMDEIFGGWDGFYGNEDMYLYSHWRSCSEKSDAAKAREGEATGKFEELRKKVERAMINNKVHLVHLGCKAGSESLFESLPTVSIDHILDFVRVKPVPHDSNSTSTSTRPAAAARRQPAAAAASLEDDDDEELDLDQLYIPGNKIEAKNLIKPNCHLTGPSWRDFSRAVRAHEGWNVKRRVATAAQKKAYKETRQGKVYFIDAIYTVPGGAAPKKKKASTKTMAVDAKLPAKKKQKKTHKKKETQKKE</sequence>
<protein>
    <submittedName>
        <fullName evidence="2">Uncharacterized protein</fullName>
    </submittedName>
</protein>
<keyword evidence="3" id="KW-1185">Reference proteome</keyword>
<reference evidence="2" key="1">
    <citation type="submission" date="2020-06" db="EMBL/GenBank/DDBJ databases">
        <authorList>
            <consortium name="Plant Systems Biology data submission"/>
        </authorList>
    </citation>
    <scope>NUCLEOTIDE SEQUENCE</scope>
    <source>
        <strain evidence="2">D6</strain>
    </source>
</reference>
<gene>
    <name evidence="2" type="ORF">SEMRO_275_G105660.1</name>
</gene>
<dbReference type="AlphaFoldDB" id="A0A9N8DQ94"/>
<accession>A0A9N8DQ94</accession>
<organism evidence="2 3">
    <name type="scientific">Seminavis robusta</name>
    <dbReference type="NCBI Taxonomy" id="568900"/>
    <lineage>
        <taxon>Eukaryota</taxon>
        <taxon>Sar</taxon>
        <taxon>Stramenopiles</taxon>
        <taxon>Ochrophyta</taxon>
        <taxon>Bacillariophyta</taxon>
        <taxon>Bacillariophyceae</taxon>
        <taxon>Bacillariophycidae</taxon>
        <taxon>Naviculales</taxon>
        <taxon>Naviculaceae</taxon>
        <taxon>Seminavis</taxon>
    </lineage>
</organism>
<evidence type="ECO:0000313" key="2">
    <source>
        <dbReference type="EMBL" id="CAB9506679.1"/>
    </source>
</evidence>
<feature type="compositionally biased region" description="Basic residues" evidence="1">
    <location>
        <begin position="231"/>
        <end position="249"/>
    </location>
</feature>
<feature type="region of interest" description="Disordered" evidence="1">
    <location>
        <begin position="212"/>
        <end position="249"/>
    </location>
</feature>
<dbReference type="EMBL" id="CAICTM010000274">
    <property type="protein sequence ID" value="CAB9506679.1"/>
    <property type="molecule type" value="Genomic_DNA"/>
</dbReference>
<evidence type="ECO:0000313" key="3">
    <source>
        <dbReference type="Proteomes" id="UP001153069"/>
    </source>
</evidence>
<evidence type="ECO:0000256" key="1">
    <source>
        <dbReference type="SAM" id="MobiDB-lite"/>
    </source>
</evidence>
<comment type="caution">
    <text evidence="2">The sequence shown here is derived from an EMBL/GenBank/DDBJ whole genome shotgun (WGS) entry which is preliminary data.</text>
</comment>
<name>A0A9N8DQ94_9STRA</name>
<dbReference type="Proteomes" id="UP001153069">
    <property type="component" value="Unassembled WGS sequence"/>
</dbReference>
<proteinExistence type="predicted"/>
<feature type="region of interest" description="Disordered" evidence="1">
    <location>
        <begin position="99"/>
        <end position="118"/>
    </location>
</feature>
<feature type="compositionally biased region" description="Low complexity" evidence="1">
    <location>
        <begin position="104"/>
        <end position="118"/>
    </location>
</feature>